<evidence type="ECO:0000313" key="1">
    <source>
        <dbReference type="EMBL" id="GAA3912704.1"/>
    </source>
</evidence>
<dbReference type="EMBL" id="BAABBN010000004">
    <property type="protein sequence ID" value="GAA3912704.1"/>
    <property type="molecule type" value="Genomic_DNA"/>
</dbReference>
<reference evidence="2" key="1">
    <citation type="journal article" date="2019" name="Int. J. Syst. Evol. Microbiol.">
        <title>The Global Catalogue of Microorganisms (GCM) 10K type strain sequencing project: providing services to taxonomists for standard genome sequencing and annotation.</title>
        <authorList>
            <consortium name="The Broad Institute Genomics Platform"/>
            <consortium name="The Broad Institute Genome Sequencing Center for Infectious Disease"/>
            <person name="Wu L."/>
            <person name="Ma J."/>
        </authorList>
    </citation>
    <scope>NUCLEOTIDE SEQUENCE [LARGE SCALE GENOMIC DNA]</scope>
    <source>
        <strain evidence="2">JCM 17551</strain>
    </source>
</reference>
<accession>A0ABP7M156</accession>
<proteinExistence type="predicted"/>
<organism evidence="1 2">
    <name type="scientific">Litoribacillus peritrichatus</name>
    <dbReference type="NCBI Taxonomy" id="718191"/>
    <lineage>
        <taxon>Bacteria</taxon>
        <taxon>Pseudomonadati</taxon>
        <taxon>Pseudomonadota</taxon>
        <taxon>Gammaproteobacteria</taxon>
        <taxon>Oceanospirillales</taxon>
        <taxon>Oceanospirillaceae</taxon>
        <taxon>Litoribacillus</taxon>
    </lineage>
</organism>
<sequence>MSDQEYNDNIFSQESDEKNSWVSVISPSVQAKADNGVHAYSLGYQLEAGYYENSTDDNYIDHHLDADAEWELNQRHKLAVNAGYSATHEDRGTGFSQGTATFNNDSPDEFQEINLGANYTFGGIRTKGRLVTALEYLDVRFTNHRGQTRGRDREDIKLAETFYWDIGGSTDALFELAYTNVDYKNDPTSVSGSTDTLDNELVKALVGVTWLATGKTEGTVKFGYAEKNFDDSDRDDFSGFDWSVAVKWSPKAYSSLTINTGRRQDESNGSGDFIDGQDFGLVWKHAWSDRFNTQLSTNYSIEDYKGDVNKQEDDLLDYSLRVNYEMRRWLTLGTSFTYEERDSNQEGEDFTRNIVALHIEASL</sequence>
<gene>
    <name evidence="1" type="ORF">GCM10022277_04300</name>
</gene>
<dbReference type="InterPro" id="IPR018759">
    <property type="entry name" value="BBP2_2"/>
</dbReference>
<keyword evidence="2" id="KW-1185">Reference proteome</keyword>
<dbReference type="Proteomes" id="UP001501565">
    <property type="component" value="Unassembled WGS sequence"/>
</dbReference>
<name>A0ABP7M156_9GAMM</name>
<evidence type="ECO:0008006" key="3">
    <source>
        <dbReference type="Google" id="ProtNLM"/>
    </source>
</evidence>
<evidence type="ECO:0000313" key="2">
    <source>
        <dbReference type="Proteomes" id="UP001501565"/>
    </source>
</evidence>
<protein>
    <recommendedName>
        <fullName evidence="3">Outer membrane beta-barrel protein</fullName>
    </recommendedName>
</protein>
<dbReference type="Pfam" id="PF10082">
    <property type="entry name" value="BBP2_2"/>
    <property type="match status" value="1"/>
</dbReference>
<comment type="caution">
    <text evidence="1">The sequence shown here is derived from an EMBL/GenBank/DDBJ whole genome shotgun (WGS) entry which is preliminary data.</text>
</comment>